<dbReference type="EMBL" id="JARO02004181">
    <property type="protein sequence ID" value="KPP68983.1"/>
    <property type="molecule type" value="Genomic_DNA"/>
</dbReference>
<dbReference type="Proteomes" id="UP000034805">
    <property type="component" value="Unassembled WGS sequence"/>
</dbReference>
<keyword evidence="1" id="KW-0812">Transmembrane</keyword>
<protein>
    <submittedName>
        <fullName evidence="2">Uncharacterized protein</fullName>
    </submittedName>
</protein>
<evidence type="ECO:0000313" key="2">
    <source>
        <dbReference type="EMBL" id="KPP68983.1"/>
    </source>
</evidence>
<feature type="transmembrane region" description="Helical" evidence="1">
    <location>
        <begin position="32"/>
        <end position="54"/>
    </location>
</feature>
<evidence type="ECO:0000256" key="1">
    <source>
        <dbReference type="SAM" id="Phobius"/>
    </source>
</evidence>
<dbReference type="AlphaFoldDB" id="A0A0P7UKS3"/>
<reference evidence="2 3" key="1">
    <citation type="submission" date="2015-08" db="EMBL/GenBank/DDBJ databases">
        <title>The genome of the Asian arowana (Scleropages formosus).</title>
        <authorList>
            <person name="Tan M.H."/>
            <person name="Gan H.M."/>
            <person name="Croft L.J."/>
            <person name="Austin C.M."/>
        </authorList>
    </citation>
    <scope>NUCLEOTIDE SEQUENCE [LARGE SCALE GENOMIC DNA]</scope>
    <source>
        <strain evidence="2">Aro1</strain>
    </source>
</reference>
<gene>
    <name evidence="2" type="ORF">Z043_112292</name>
</gene>
<sequence length="170" mass="18836">MPSLHHGAIFIGVFLIVTGGTTAFLASSQGRLQAFSLCCVVLGAVLLILGLFWAMNGKSTRSSYGSDYSHVLFTPPAGSHLPESQSVLLQRTLERQRCGVYGEDFDYPPMEPYCFSPPGHPPHWDLEAPPPYEIAIRTTRSSTQLRRSYSDTLLPTEPLFSRSREISFEV</sequence>
<accession>A0A0P7UKS3</accession>
<organism evidence="2 3">
    <name type="scientific">Scleropages formosus</name>
    <name type="common">Asian bonytongue</name>
    <name type="synonym">Osteoglossum formosum</name>
    <dbReference type="NCBI Taxonomy" id="113540"/>
    <lineage>
        <taxon>Eukaryota</taxon>
        <taxon>Metazoa</taxon>
        <taxon>Chordata</taxon>
        <taxon>Craniata</taxon>
        <taxon>Vertebrata</taxon>
        <taxon>Euteleostomi</taxon>
        <taxon>Actinopterygii</taxon>
        <taxon>Neopterygii</taxon>
        <taxon>Teleostei</taxon>
        <taxon>Osteoglossocephala</taxon>
        <taxon>Osteoglossomorpha</taxon>
        <taxon>Osteoglossiformes</taxon>
        <taxon>Osteoglossidae</taxon>
        <taxon>Scleropages</taxon>
    </lineage>
</organism>
<comment type="caution">
    <text evidence="2">The sequence shown here is derived from an EMBL/GenBank/DDBJ whole genome shotgun (WGS) entry which is preliminary data.</text>
</comment>
<feature type="transmembrane region" description="Helical" evidence="1">
    <location>
        <begin position="7"/>
        <end position="26"/>
    </location>
</feature>
<keyword evidence="1" id="KW-1133">Transmembrane helix</keyword>
<evidence type="ECO:0000313" key="3">
    <source>
        <dbReference type="Proteomes" id="UP000034805"/>
    </source>
</evidence>
<keyword evidence="1" id="KW-0472">Membrane</keyword>
<proteinExistence type="predicted"/>
<name>A0A0P7UKS3_SCLFO</name>